<name>A0ABS1LCG2_9ACTN</name>
<organism evidence="2 3">
    <name type="scientific">Nocardioides baculatus</name>
    <dbReference type="NCBI Taxonomy" id="2801337"/>
    <lineage>
        <taxon>Bacteria</taxon>
        <taxon>Bacillati</taxon>
        <taxon>Actinomycetota</taxon>
        <taxon>Actinomycetes</taxon>
        <taxon>Propionibacteriales</taxon>
        <taxon>Nocardioidaceae</taxon>
        <taxon>Nocardioides</taxon>
    </lineage>
</organism>
<dbReference type="RefSeq" id="WP_201936314.1">
    <property type="nucleotide sequence ID" value="NZ_JAERSG010000003.1"/>
</dbReference>
<keyword evidence="3" id="KW-1185">Reference proteome</keyword>
<evidence type="ECO:0000256" key="1">
    <source>
        <dbReference type="SAM" id="SignalP"/>
    </source>
</evidence>
<evidence type="ECO:0000313" key="3">
    <source>
        <dbReference type="Proteomes" id="UP000636918"/>
    </source>
</evidence>
<dbReference type="PROSITE" id="PS51257">
    <property type="entry name" value="PROKAR_LIPOPROTEIN"/>
    <property type="match status" value="1"/>
</dbReference>
<evidence type="ECO:0008006" key="4">
    <source>
        <dbReference type="Google" id="ProtNLM"/>
    </source>
</evidence>
<accession>A0ABS1LCG2</accession>
<sequence>MRKLTLAAAALVLSLAGCGLLSEPPGEKDATMTDASSIDTTFTRIGQSGYIDLSLELTNDTDQPLLILDADLVARDADGEELPGVRVRTAFRTPLGGAVVMPGVAVDFVQLEGEGEEDVRDVTLEGGLVAPLPDTEVAAEPVDLVPLDRRGSELEYDAAATQVRLDNPNPVDVRTRVVLMVLGTPPEGQPQEADLVRDDATVDVPAGGSVTVDLDPGTIRLLRTRGRDAFVTLRPVAAPPS</sequence>
<protein>
    <recommendedName>
        <fullName evidence="4">Lipoprotein</fullName>
    </recommendedName>
</protein>
<proteinExistence type="predicted"/>
<gene>
    <name evidence="2" type="ORF">JI751_11430</name>
</gene>
<keyword evidence="1" id="KW-0732">Signal</keyword>
<comment type="caution">
    <text evidence="2">The sequence shown here is derived from an EMBL/GenBank/DDBJ whole genome shotgun (WGS) entry which is preliminary data.</text>
</comment>
<feature type="chain" id="PRO_5045362644" description="Lipoprotein" evidence="1">
    <location>
        <begin position="22"/>
        <end position="241"/>
    </location>
</feature>
<reference evidence="2 3" key="1">
    <citation type="submission" date="2021-01" db="EMBL/GenBank/DDBJ databases">
        <title>Genome seq and assembly of Nocardiodes sp. G10.</title>
        <authorList>
            <person name="Chhetri G."/>
        </authorList>
    </citation>
    <scope>NUCLEOTIDE SEQUENCE [LARGE SCALE GENOMIC DNA]</scope>
    <source>
        <strain evidence="2 3">G10</strain>
    </source>
</reference>
<evidence type="ECO:0000313" key="2">
    <source>
        <dbReference type="EMBL" id="MBL0748221.1"/>
    </source>
</evidence>
<dbReference type="EMBL" id="JAERSG010000003">
    <property type="protein sequence ID" value="MBL0748221.1"/>
    <property type="molecule type" value="Genomic_DNA"/>
</dbReference>
<dbReference type="Proteomes" id="UP000636918">
    <property type="component" value="Unassembled WGS sequence"/>
</dbReference>
<feature type="signal peptide" evidence="1">
    <location>
        <begin position="1"/>
        <end position="21"/>
    </location>
</feature>